<organism evidence="2 3">
    <name type="scientific">Sphingomonas morindae</name>
    <dbReference type="NCBI Taxonomy" id="1541170"/>
    <lineage>
        <taxon>Bacteria</taxon>
        <taxon>Pseudomonadati</taxon>
        <taxon>Pseudomonadota</taxon>
        <taxon>Alphaproteobacteria</taxon>
        <taxon>Sphingomonadales</taxon>
        <taxon>Sphingomonadaceae</taxon>
        <taxon>Sphingomonas</taxon>
    </lineage>
</organism>
<evidence type="ECO:0000313" key="3">
    <source>
        <dbReference type="Proteomes" id="UP001056937"/>
    </source>
</evidence>
<dbReference type="EMBL" id="CP084930">
    <property type="protein sequence ID" value="USI71616.1"/>
    <property type="molecule type" value="Genomic_DNA"/>
</dbReference>
<evidence type="ECO:0000313" key="2">
    <source>
        <dbReference type="EMBL" id="USI71616.1"/>
    </source>
</evidence>
<feature type="compositionally biased region" description="Basic residues" evidence="1">
    <location>
        <begin position="209"/>
        <end position="221"/>
    </location>
</feature>
<evidence type="ECO:0000256" key="1">
    <source>
        <dbReference type="SAM" id="MobiDB-lite"/>
    </source>
</evidence>
<name>A0ABY4X3Z2_9SPHN</name>
<reference evidence="2" key="1">
    <citation type="journal article" date="2022" name="Toxins">
        <title>Genomic Analysis of Sphingopyxis sp. USTB-05 for Biodegrading Cyanobacterial Hepatotoxins.</title>
        <authorList>
            <person name="Liu C."/>
            <person name="Xu Q."/>
            <person name="Zhao Z."/>
            <person name="Zhang H."/>
            <person name="Liu X."/>
            <person name="Yin C."/>
            <person name="Liu Y."/>
            <person name="Yan H."/>
        </authorList>
    </citation>
    <scope>NUCLEOTIDE SEQUENCE</scope>
    <source>
        <strain evidence="2">NBD5</strain>
    </source>
</reference>
<accession>A0ABY4X3Z2</accession>
<feature type="region of interest" description="Disordered" evidence="1">
    <location>
        <begin position="183"/>
        <end position="221"/>
    </location>
</feature>
<gene>
    <name evidence="2" type="ORF">LHA26_09730</name>
</gene>
<keyword evidence="3" id="KW-1185">Reference proteome</keyword>
<dbReference type="RefSeq" id="WP_252165429.1">
    <property type="nucleotide sequence ID" value="NZ_CP084930.1"/>
</dbReference>
<sequence length="221" mass="24012">MLSTKDAQRHTPAWLSGDQAPVFLVRCGSVIERGQIEAELTAEHRAGRVFAFELLAAFRAGVLALAEPEDRDQLIAIADAEAALEGGEQLPAAEAKLLMEAKTALAEHWPDYRDLVARMARRREIAPIVALRRFLVGWENIPTPFALGPDGRVPLELLAWLDPLEMLSAGNFAYGLLYPGELEGNSPPLSPSDESPRPSPSDEPSKAAGKSRARSGRKTRA</sequence>
<dbReference type="Proteomes" id="UP001056937">
    <property type="component" value="Chromosome 1"/>
</dbReference>
<protein>
    <submittedName>
        <fullName evidence="2">Uncharacterized protein</fullName>
    </submittedName>
</protein>
<proteinExistence type="predicted"/>